<proteinExistence type="predicted"/>
<dbReference type="EnsemblPlants" id="ORUFI11G18230.2">
    <property type="protein sequence ID" value="ORUFI11G18230.2"/>
    <property type="gene ID" value="ORUFI11G18230"/>
</dbReference>
<reference evidence="1" key="2">
    <citation type="submission" date="2015-06" db="UniProtKB">
        <authorList>
            <consortium name="EnsemblPlants"/>
        </authorList>
    </citation>
    <scope>IDENTIFICATION</scope>
</reference>
<evidence type="ECO:0000313" key="2">
    <source>
        <dbReference type="Proteomes" id="UP000008022"/>
    </source>
</evidence>
<keyword evidence="2" id="KW-1185">Reference proteome</keyword>
<evidence type="ECO:0000313" key="1">
    <source>
        <dbReference type="EnsemblPlants" id="ORUFI11G18230.2"/>
    </source>
</evidence>
<accession>A0A0E0R9T0</accession>
<reference evidence="2" key="1">
    <citation type="submission" date="2013-06" db="EMBL/GenBank/DDBJ databases">
        <authorList>
            <person name="Zhao Q."/>
        </authorList>
    </citation>
    <scope>NUCLEOTIDE SEQUENCE</scope>
    <source>
        <strain evidence="2">cv. W1943</strain>
    </source>
</reference>
<name>A0A0E0R9T0_ORYRU</name>
<dbReference type="HOGENOM" id="CLU_222422_0_0_1"/>
<organism evidence="1 2">
    <name type="scientific">Oryza rufipogon</name>
    <name type="common">Brownbeard rice</name>
    <name type="synonym">Asian wild rice</name>
    <dbReference type="NCBI Taxonomy" id="4529"/>
    <lineage>
        <taxon>Eukaryota</taxon>
        <taxon>Viridiplantae</taxon>
        <taxon>Streptophyta</taxon>
        <taxon>Embryophyta</taxon>
        <taxon>Tracheophyta</taxon>
        <taxon>Spermatophyta</taxon>
        <taxon>Magnoliopsida</taxon>
        <taxon>Liliopsida</taxon>
        <taxon>Poales</taxon>
        <taxon>Poaceae</taxon>
        <taxon>BOP clade</taxon>
        <taxon>Oryzoideae</taxon>
        <taxon>Oryzeae</taxon>
        <taxon>Oryzinae</taxon>
        <taxon>Oryza</taxon>
    </lineage>
</organism>
<sequence length="13" mass="1569">MTMSPWPMSIFLK</sequence>
<protein>
    <submittedName>
        <fullName evidence="1">Uncharacterized protein</fullName>
    </submittedName>
</protein>
<dbReference type="Proteomes" id="UP000008022">
    <property type="component" value="Unassembled WGS sequence"/>
</dbReference>
<dbReference type="Gramene" id="ORUFI11G18230.2">
    <property type="protein sequence ID" value="ORUFI11G18230.2"/>
    <property type="gene ID" value="ORUFI11G18230"/>
</dbReference>